<reference evidence="2 3" key="1">
    <citation type="journal article" date="2024" name="Nat. Commun.">
        <title>Phylogenomics reveals the evolutionary origins of lichenization in chlorophyte algae.</title>
        <authorList>
            <person name="Puginier C."/>
            <person name="Libourel C."/>
            <person name="Otte J."/>
            <person name="Skaloud P."/>
            <person name="Haon M."/>
            <person name="Grisel S."/>
            <person name="Petersen M."/>
            <person name="Berrin J.G."/>
            <person name="Delaux P.M."/>
            <person name="Dal Grande F."/>
            <person name="Keller J."/>
        </authorList>
    </citation>
    <scope>NUCLEOTIDE SEQUENCE [LARGE SCALE GENOMIC DNA]</scope>
    <source>
        <strain evidence="2 3">SAG 2043</strain>
    </source>
</reference>
<dbReference type="GO" id="GO:0030020">
    <property type="term" value="F:extracellular matrix structural constituent conferring tensile strength"/>
    <property type="evidence" value="ECO:0007669"/>
    <property type="project" value="TreeGrafter"/>
</dbReference>
<gene>
    <name evidence="2" type="ORF">WJX72_009732</name>
</gene>
<dbReference type="EMBL" id="JALJOR010000002">
    <property type="protein sequence ID" value="KAK9824367.1"/>
    <property type="molecule type" value="Genomic_DNA"/>
</dbReference>
<dbReference type="AlphaFoldDB" id="A0AAW1QSD7"/>
<feature type="compositionally biased region" description="Low complexity" evidence="1">
    <location>
        <begin position="156"/>
        <end position="184"/>
    </location>
</feature>
<dbReference type="PANTHER" id="PTHR24023:SF1095">
    <property type="entry name" value="EGF-LIKE DOMAIN-CONTAINING PROTEIN"/>
    <property type="match status" value="1"/>
</dbReference>
<accession>A0AAW1QSD7</accession>
<protein>
    <submittedName>
        <fullName evidence="2">Uncharacterized protein</fullName>
    </submittedName>
</protein>
<dbReference type="GO" id="GO:0031012">
    <property type="term" value="C:extracellular matrix"/>
    <property type="evidence" value="ECO:0007669"/>
    <property type="project" value="TreeGrafter"/>
</dbReference>
<feature type="region of interest" description="Disordered" evidence="1">
    <location>
        <begin position="102"/>
        <end position="374"/>
    </location>
</feature>
<feature type="compositionally biased region" description="Low complexity" evidence="1">
    <location>
        <begin position="222"/>
        <end position="244"/>
    </location>
</feature>
<comment type="caution">
    <text evidence="2">The sequence shown here is derived from an EMBL/GenBank/DDBJ whole genome shotgun (WGS) entry which is preliminary data.</text>
</comment>
<evidence type="ECO:0000256" key="1">
    <source>
        <dbReference type="SAM" id="MobiDB-lite"/>
    </source>
</evidence>
<organism evidence="2 3">
    <name type="scientific">[Myrmecia] bisecta</name>
    <dbReference type="NCBI Taxonomy" id="41462"/>
    <lineage>
        <taxon>Eukaryota</taxon>
        <taxon>Viridiplantae</taxon>
        <taxon>Chlorophyta</taxon>
        <taxon>core chlorophytes</taxon>
        <taxon>Trebouxiophyceae</taxon>
        <taxon>Trebouxiales</taxon>
        <taxon>Trebouxiaceae</taxon>
        <taxon>Myrmecia</taxon>
    </lineage>
</organism>
<sequence length="627" mass="64136">MRVRITRVRITSLDTHDQGIAGRPRASAGMAPPRTAAVLLMLATIALAAASAARADGHRKQLDEDEPPLGAVGRALKWTQRWATDDHSQTNNQWGWGWGNDNMEGHNDDMDTWGAGRQGPKGDRGPRGWKGERGPRGWKGEEGDTGATGPQGEEGPVGATGPKGATGATGPQGIQGVTGPVGPTGEDGEEGPTGPTGATGPVGATGATGPVGPTGEDGEEGPTGPTGPSGATGPQGVTGPVGPTGEDGEEGPTGPTGATGPIGATGATGPVGPTGEDGEDGETGPTGPRGATGPQGVTGPVGPTGEDGEEGPTGPTGATGPVGATGATGPTGATGATGPGLNIRTFHAHLGDAPPAADPARPKDDPNNPVNQGTFAIINPQLDMNNQKNLFEQSTLRGIVIDGPGYSVSTVTLAGTIKYSIHTNRVDPDDGCYVVHGADEDQHGDAGFANQQKFNNIRRGTFMECTLPNLDDHTETRTIDGQSYPDMHVGYFNYDTLPTYPFTYQKSFEGPTHGAGPNGTPLDDPSFAWPDTAITCPLVASQVVQDGNSDVVGDSDQLHNTVGYMVITADGKRIIHIPNIDGKTTGDDLLQPFDVLFSFDCSWEHLGVTDVPLRRMALETAKALAAK</sequence>
<dbReference type="GO" id="GO:0030198">
    <property type="term" value="P:extracellular matrix organization"/>
    <property type="evidence" value="ECO:0007669"/>
    <property type="project" value="TreeGrafter"/>
</dbReference>
<feature type="compositionally biased region" description="Low complexity" evidence="1">
    <location>
        <begin position="283"/>
        <end position="304"/>
    </location>
</feature>
<dbReference type="Proteomes" id="UP001489004">
    <property type="component" value="Unassembled WGS sequence"/>
</dbReference>
<feature type="compositionally biased region" description="Low complexity" evidence="1">
    <location>
        <begin position="312"/>
        <end position="340"/>
    </location>
</feature>
<evidence type="ECO:0000313" key="2">
    <source>
        <dbReference type="EMBL" id="KAK9824367.1"/>
    </source>
</evidence>
<evidence type="ECO:0000313" key="3">
    <source>
        <dbReference type="Proteomes" id="UP001489004"/>
    </source>
</evidence>
<dbReference type="InterPro" id="IPR008160">
    <property type="entry name" value="Collagen"/>
</dbReference>
<dbReference type="PANTHER" id="PTHR24023">
    <property type="entry name" value="COLLAGEN ALPHA"/>
    <property type="match status" value="1"/>
</dbReference>
<feature type="compositionally biased region" description="Low complexity" evidence="1">
    <location>
        <begin position="252"/>
        <end position="274"/>
    </location>
</feature>
<feature type="compositionally biased region" description="Low complexity" evidence="1">
    <location>
        <begin position="192"/>
        <end position="214"/>
    </location>
</feature>
<proteinExistence type="predicted"/>
<keyword evidence="3" id="KW-1185">Reference proteome</keyword>
<feature type="compositionally biased region" description="Basic and acidic residues" evidence="1">
    <location>
        <begin position="120"/>
        <end position="142"/>
    </location>
</feature>
<dbReference type="Pfam" id="PF01391">
    <property type="entry name" value="Collagen"/>
    <property type="match status" value="2"/>
</dbReference>
<name>A0AAW1QSD7_9CHLO</name>
<dbReference type="GO" id="GO:0005615">
    <property type="term" value="C:extracellular space"/>
    <property type="evidence" value="ECO:0007669"/>
    <property type="project" value="TreeGrafter"/>
</dbReference>
<dbReference type="InterPro" id="IPR050149">
    <property type="entry name" value="Collagen_superfamily"/>
</dbReference>